<keyword evidence="1" id="KW-0472">Membrane</keyword>
<dbReference type="RefSeq" id="WP_353863993.1">
    <property type="nucleotide sequence ID" value="NZ_CP088295.1"/>
</dbReference>
<dbReference type="SUPFAM" id="SSF55073">
    <property type="entry name" value="Nucleotide cyclase"/>
    <property type="match status" value="1"/>
</dbReference>
<evidence type="ECO:0000313" key="3">
    <source>
        <dbReference type="EMBL" id="UUY03489.1"/>
    </source>
</evidence>
<feature type="transmembrane region" description="Helical" evidence="1">
    <location>
        <begin position="118"/>
        <end position="151"/>
    </location>
</feature>
<evidence type="ECO:0000313" key="4">
    <source>
        <dbReference type="Proteomes" id="UP001058860"/>
    </source>
</evidence>
<protein>
    <submittedName>
        <fullName evidence="3">GGDEF domain-containing protein</fullName>
    </submittedName>
</protein>
<keyword evidence="4" id="KW-1185">Reference proteome</keyword>
<accession>A0ABY5PFN9</accession>
<dbReference type="Pfam" id="PF00990">
    <property type="entry name" value="GGDEF"/>
    <property type="match status" value="1"/>
</dbReference>
<evidence type="ECO:0000259" key="2">
    <source>
        <dbReference type="PROSITE" id="PS50887"/>
    </source>
</evidence>
<name>A0ABY5PFN9_9ACTN</name>
<dbReference type="CDD" id="cd01949">
    <property type="entry name" value="GGDEF"/>
    <property type="match status" value="1"/>
</dbReference>
<feature type="transmembrane region" description="Helical" evidence="1">
    <location>
        <begin position="62"/>
        <end position="79"/>
    </location>
</feature>
<proteinExistence type="predicted"/>
<dbReference type="PANTHER" id="PTHR45138:SF9">
    <property type="entry name" value="DIGUANYLATE CYCLASE DGCM-RELATED"/>
    <property type="match status" value="1"/>
</dbReference>
<dbReference type="InterPro" id="IPR050469">
    <property type="entry name" value="Diguanylate_Cyclase"/>
</dbReference>
<dbReference type="InterPro" id="IPR043128">
    <property type="entry name" value="Rev_trsase/Diguanyl_cyclase"/>
</dbReference>
<sequence length="361" mass="37953">MRLPGASYPFTNPFAGGARNDRDRTIGLMRWIAIAMWSLGAGMVALALVTDQAAPGRHAREVLLALLVFEGAAAAYFVLLRRPPAQAFILSPYFGIVCVTAASCVVETTRPTPLYYLWPLLAAAFFLRGRAVAAAFGFFLVTYTVALALFFPVGEKVGWWADVVGAVAVVTLIIYVLKVRVGVAVSRLRSAALTDTLTGAANRAAFETALEDALIHAQAANTACAVVSIDIDDFKQVNDRFGHAAGDRALQQIAEIVQRSVHPGATFARIGGEEFALVVPGADAAAARLIGEAVRSSIERGMRAFEPPLTVSVGVAAFPAAGATPSSVMLASDRALYAAKSAGRNRVVAFRGDASLVSVAS</sequence>
<dbReference type="Proteomes" id="UP001058860">
    <property type="component" value="Chromosome"/>
</dbReference>
<feature type="transmembrane region" description="Helical" evidence="1">
    <location>
        <begin position="85"/>
        <end position="106"/>
    </location>
</feature>
<dbReference type="NCBIfam" id="TIGR00254">
    <property type="entry name" value="GGDEF"/>
    <property type="match status" value="1"/>
</dbReference>
<dbReference type="SMART" id="SM00267">
    <property type="entry name" value="GGDEF"/>
    <property type="match status" value="1"/>
</dbReference>
<dbReference type="InterPro" id="IPR000160">
    <property type="entry name" value="GGDEF_dom"/>
</dbReference>
<gene>
    <name evidence="3" type="ORF">LRS13_22925</name>
</gene>
<dbReference type="PROSITE" id="PS50887">
    <property type="entry name" value="GGDEF"/>
    <property type="match status" value="1"/>
</dbReference>
<dbReference type="PANTHER" id="PTHR45138">
    <property type="entry name" value="REGULATORY COMPONENTS OF SENSORY TRANSDUCTION SYSTEM"/>
    <property type="match status" value="1"/>
</dbReference>
<dbReference type="EMBL" id="CP088295">
    <property type="protein sequence ID" value="UUY03489.1"/>
    <property type="molecule type" value="Genomic_DNA"/>
</dbReference>
<dbReference type="InterPro" id="IPR029787">
    <property type="entry name" value="Nucleotide_cyclase"/>
</dbReference>
<keyword evidence="1" id="KW-1133">Transmembrane helix</keyword>
<feature type="transmembrane region" description="Helical" evidence="1">
    <location>
        <begin position="28"/>
        <end position="50"/>
    </location>
</feature>
<reference evidence="4" key="1">
    <citation type="submission" date="2021-11" db="EMBL/GenBank/DDBJ databases">
        <title>Cultivation dependent microbiological survey of springs from the worlds oldest radium mine currently devoted to the extraction of radon-saturated water.</title>
        <authorList>
            <person name="Kapinusova G."/>
            <person name="Smrhova T."/>
            <person name="Strejcek M."/>
            <person name="Suman J."/>
            <person name="Jani K."/>
            <person name="Pajer P."/>
            <person name="Uhlik O."/>
        </authorList>
    </citation>
    <scope>NUCLEOTIDE SEQUENCE [LARGE SCALE GENOMIC DNA]</scope>
    <source>
        <strain evidence="4">J379</strain>
    </source>
</reference>
<organism evidence="3 4">
    <name type="scientific">Svornostia abyssi</name>
    <dbReference type="NCBI Taxonomy" id="2898438"/>
    <lineage>
        <taxon>Bacteria</taxon>
        <taxon>Bacillati</taxon>
        <taxon>Actinomycetota</taxon>
        <taxon>Thermoleophilia</taxon>
        <taxon>Solirubrobacterales</taxon>
        <taxon>Baekduiaceae</taxon>
        <taxon>Svornostia</taxon>
    </lineage>
</organism>
<keyword evidence="1" id="KW-0812">Transmembrane</keyword>
<feature type="transmembrane region" description="Helical" evidence="1">
    <location>
        <begin position="157"/>
        <end position="177"/>
    </location>
</feature>
<dbReference type="Gene3D" id="3.30.70.270">
    <property type="match status" value="1"/>
</dbReference>
<feature type="domain" description="GGDEF" evidence="2">
    <location>
        <begin position="222"/>
        <end position="352"/>
    </location>
</feature>
<evidence type="ECO:0000256" key="1">
    <source>
        <dbReference type="SAM" id="Phobius"/>
    </source>
</evidence>